<feature type="region of interest" description="Disordered" evidence="1">
    <location>
        <begin position="126"/>
        <end position="150"/>
    </location>
</feature>
<dbReference type="Proteomes" id="UP000297729">
    <property type="component" value="Unassembled WGS sequence"/>
</dbReference>
<organism evidence="2 3">
    <name type="scientific">Duganella callida</name>
    <dbReference type="NCBI Taxonomy" id="2561932"/>
    <lineage>
        <taxon>Bacteria</taxon>
        <taxon>Pseudomonadati</taxon>
        <taxon>Pseudomonadota</taxon>
        <taxon>Betaproteobacteria</taxon>
        <taxon>Burkholderiales</taxon>
        <taxon>Oxalobacteraceae</taxon>
        <taxon>Telluria group</taxon>
        <taxon>Duganella</taxon>
    </lineage>
</organism>
<proteinExistence type="predicted"/>
<protein>
    <submittedName>
        <fullName evidence="2">Uncharacterized protein</fullName>
    </submittedName>
</protein>
<dbReference type="EMBL" id="SPVG01000185">
    <property type="protein sequence ID" value="TFW18329.1"/>
    <property type="molecule type" value="Genomic_DNA"/>
</dbReference>
<evidence type="ECO:0000256" key="1">
    <source>
        <dbReference type="SAM" id="MobiDB-lite"/>
    </source>
</evidence>
<keyword evidence="3" id="KW-1185">Reference proteome</keyword>
<dbReference type="RefSeq" id="WP_135203055.1">
    <property type="nucleotide sequence ID" value="NZ_SPVG01000185.1"/>
</dbReference>
<dbReference type="AlphaFoldDB" id="A0A4Y9S9B1"/>
<evidence type="ECO:0000313" key="3">
    <source>
        <dbReference type="Proteomes" id="UP000297729"/>
    </source>
</evidence>
<reference evidence="2 3" key="1">
    <citation type="submission" date="2019-03" db="EMBL/GenBank/DDBJ databases">
        <title>Draft Genome Sequence of Duganella callidus sp. nov., a Novel Duganella Species Isolated from Cultivated Soil.</title>
        <authorList>
            <person name="Raths R."/>
            <person name="Peta V."/>
            <person name="Bucking H."/>
        </authorList>
    </citation>
    <scope>NUCLEOTIDE SEQUENCE [LARGE SCALE GENOMIC DNA]</scope>
    <source>
        <strain evidence="2 3">DN04</strain>
    </source>
</reference>
<accession>A0A4Y9S9B1</accession>
<sequence>MRALIATGLFAASAAAQTGDHRADVAYYTQRYDGADIALSHFHCGAASAVRTADERSAWLACYGRFTANYQAALPVGRSIPAEVADAMSDAELAQAQKRMSEVFVQIAQEARLQAGLVLQAQGNGALSARSASDRPPSLPVQTHPPEDRP</sequence>
<evidence type="ECO:0000313" key="2">
    <source>
        <dbReference type="EMBL" id="TFW18329.1"/>
    </source>
</evidence>
<name>A0A4Y9S9B1_9BURK</name>
<gene>
    <name evidence="2" type="ORF">E4L98_18660</name>
</gene>
<dbReference type="OrthoDB" id="8703429at2"/>
<comment type="caution">
    <text evidence="2">The sequence shown here is derived from an EMBL/GenBank/DDBJ whole genome shotgun (WGS) entry which is preliminary data.</text>
</comment>